<evidence type="ECO:0008006" key="5">
    <source>
        <dbReference type="Google" id="ProtNLM"/>
    </source>
</evidence>
<feature type="compositionally biased region" description="Pro residues" evidence="1">
    <location>
        <begin position="169"/>
        <end position="178"/>
    </location>
</feature>
<dbReference type="OrthoDB" id="9801455at2"/>
<name>A0A5C6X2H9_9DELT</name>
<keyword evidence="2" id="KW-0732">Signal</keyword>
<feature type="chain" id="PRO_5023003153" description="Lipoprotein" evidence="2">
    <location>
        <begin position="31"/>
        <end position="178"/>
    </location>
</feature>
<comment type="caution">
    <text evidence="3">The sequence shown here is derived from an EMBL/GenBank/DDBJ whole genome shotgun (WGS) entry which is preliminary data.</text>
</comment>
<feature type="signal peptide" evidence="2">
    <location>
        <begin position="1"/>
        <end position="30"/>
    </location>
</feature>
<evidence type="ECO:0000313" key="4">
    <source>
        <dbReference type="Proteomes" id="UP000321046"/>
    </source>
</evidence>
<dbReference type="EMBL" id="VOSL01000054">
    <property type="protein sequence ID" value="TXD34499.1"/>
    <property type="molecule type" value="Genomic_DNA"/>
</dbReference>
<evidence type="ECO:0000256" key="2">
    <source>
        <dbReference type="SAM" id="SignalP"/>
    </source>
</evidence>
<evidence type="ECO:0000256" key="1">
    <source>
        <dbReference type="SAM" id="MobiDB-lite"/>
    </source>
</evidence>
<dbReference type="Proteomes" id="UP000321046">
    <property type="component" value="Unassembled WGS sequence"/>
</dbReference>
<feature type="region of interest" description="Disordered" evidence="1">
    <location>
        <begin position="158"/>
        <end position="178"/>
    </location>
</feature>
<accession>A0A5C6X2H9</accession>
<protein>
    <recommendedName>
        <fullName evidence="5">Lipoprotein</fullName>
    </recommendedName>
</protein>
<proteinExistence type="predicted"/>
<sequence length="178" mass="19764">MRAFYRLSTLLYTVCCVALIACSEASSVDAEDAGDQDVDFGPPKCTDMEQMEFQTDYNLQWITLTSSGKSPFCIREDGFGGTAPHCGSSEPIEEYYYHCDAPVTSTSEGTQLNRQTPCTWWPLLGEDDEGNCFHDFVCVPRNRLHEIGWPAGSDFDYYDECPDETNDPGPGPQPPSEG</sequence>
<organism evidence="3 4">
    <name type="scientific">Lujinxingia vulgaris</name>
    <dbReference type="NCBI Taxonomy" id="2600176"/>
    <lineage>
        <taxon>Bacteria</taxon>
        <taxon>Deltaproteobacteria</taxon>
        <taxon>Bradymonadales</taxon>
        <taxon>Lujinxingiaceae</taxon>
        <taxon>Lujinxingia</taxon>
    </lineage>
</organism>
<gene>
    <name evidence="3" type="ORF">FRC96_12805</name>
</gene>
<dbReference type="RefSeq" id="WP_146974880.1">
    <property type="nucleotide sequence ID" value="NZ_VOSL01000054.1"/>
</dbReference>
<reference evidence="3 4" key="1">
    <citation type="submission" date="2019-08" db="EMBL/GenBank/DDBJ databases">
        <title>Bradymonadales sp. TMQ2.</title>
        <authorList>
            <person name="Liang Q."/>
        </authorList>
    </citation>
    <scope>NUCLEOTIDE SEQUENCE [LARGE SCALE GENOMIC DNA]</scope>
    <source>
        <strain evidence="3 4">TMQ2</strain>
    </source>
</reference>
<evidence type="ECO:0000313" key="3">
    <source>
        <dbReference type="EMBL" id="TXD34499.1"/>
    </source>
</evidence>
<dbReference type="PROSITE" id="PS51257">
    <property type="entry name" value="PROKAR_LIPOPROTEIN"/>
    <property type="match status" value="1"/>
</dbReference>
<dbReference type="AlphaFoldDB" id="A0A5C6X2H9"/>